<dbReference type="Proteomes" id="UP000189733">
    <property type="component" value="Unassembled WGS sequence"/>
</dbReference>
<accession>A0A1T4VRD8</accession>
<feature type="signal peptide" evidence="1">
    <location>
        <begin position="1"/>
        <end position="19"/>
    </location>
</feature>
<name>A0A1T4VRD8_9BACT</name>
<proteinExistence type="predicted"/>
<evidence type="ECO:0000256" key="1">
    <source>
        <dbReference type="SAM" id="SignalP"/>
    </source>
</evidence>
<keyword evidence="1" id="KW-0732">Signal</keyword>
<gene>
    <name evidence="2" type="ORF">SAMN02745702_00849</name>
</gene>
<dbReference type="EMBL" id="FUYA01000002">
    <property type="protein sequence ID" value="SKA67554.1"/>
    <property type="molecule type" value="Genomic_DNA"/>
</dbReference>
<feature type="chain" id="PRO_5012684939" evidence="1">
    <location>
        <begin position="20"/>
        <end position="199"/>
    </location>
</feature>
<evidence type="ECO:0000313" key="3">
    <source>
        <dbReference type="Proteomes" id="UP000189733"/>
    </source>
</evidence>
<keyword evidence="3" id="KW-1185">Reference proteome</keyword>
<evidence type="ECO:0000313" key="2">
    <source>
        <dbReference type="EMBL" id="SKA67554.1"/>
    </source>
</evidence>
<dbReference type="AlphaFoldDB" id="A0A1T4VRD8"/>
<sequence>MKKFILGCLVALLCTGCMGGNSKVEDGMGQKQLAWTEFQEERPDAGFESVENAPADLTLKGVADLYGTTCEILDKTVEQTEHCQVAMKLETVRENQGEETFKKELDALEGQDKKDYEIYVNNEIDSLEVVVKYAAVALELEEGLTSLDPSSLASNPFKLGGVSSSLSHSKDQIVFTTKALAWLKEYKDSLEMARSYQGR</sequence>
<dbReference type="RefSeq" id="WP_078684153.1">
    <property type="nucleotide sequence ID" value="NZ_FUYA01000002.1"/>
</dbReference>
<reference evidence="2 3" key="1">
    <citation type="submission" date="2017-02" db="EMBL/GenBank/DDBJ databases">
        <authorList>
            <person name="Peterson S.W."/>
        </authorList>
    </citation>
    <scope>NUCLEOTIDE SEQUENCE [LARGE SCALE GENOMIC DNA]</scope>
    <source>
        <strain evidence="2 3">DSM 18034</strain>
    </source>
</reference>
<organism evidence="2 3">
    <name type="scientific">Desulfobaculum bizertense DSM 18034</name>
    <dbReference type="NCBI Taxonomy" id="1121442"/>
    <lineage>
        <taxon>Bacteria</taxon>
        <taxon>Pseudomonadati</taxon>
        <taxon>Thermodesulfobacteriota</taxon>
        <taxon>Desulfovibrionia</taxon>
        <taxon>Desulfovibrionales</taxon>
        <taxon>Desulfovibrionaceae</taxon>
        <taxon>Desulfobaculum</taxon>
    </lineage>
</organism>
<dbReference type="OrthoDB" id="9838954at2"/>
<dbReference type="STRING" id="1121442.SAMN02745702_00849"/>
<protein>
    <submittedName>
        <fullName evidence="2">Uncharacterized protein</fullName>
    </submittedName>
</protein>